<dbReference type="EMBL" id="LN609528">
    <property type="protein sequence ID" value="CEF62238.1"/>
    <property type="molecule type" value="Genomic_DNA"/>
</dbReference>
<keyword evidence="3" id="KW-1185">Reference proteome</keyword>
<dbReference type="WormBase" id="SRAE_1000051100">
    <property type="protein sequence ID" value="SRP02751"/>
    <property type="gene ID" value="WBGene00257108"/>
</dbReference>
<accession>A0A090MUI9</accession>
<dbReference type="RefSeq" id="XP_024501440.1">
    <property type="nucleotide sequence ID" value="XM_024647353.1"/>
</dbReference>
<protein>
    <submittedName>
        <fullName evidence="2 4">Uncharacterized protein</fullName>
    </submittedName>
</protein>
<sequence>MLGIFILFFIGTFIPICANRKNNAKNEILTENKHEPIPVFQIHQTPVVHTSKEKIDGLQGNLKNNIKSNRQNNLPLKTQSKNKKNVCKDEQKKVENKVINKITKDCTALKESKIVKEDNIHVTAKQIGNIEVSKNNKKTAKEKTNNSEKKIINDKSTLNDNKKKETEISSQQIKESSKKTVKEATLKATHEENDVDKQVENEIDKEYQENVNKVKIPFDSEIVAKDKDDIIVVGQLKVHKGLEVWACDSISK</sequence>
<gene>
    <name evidence="2 4 5" type="ORF">SRAE_1000051100</name>
</gene>
<organism evidence="2">
    <name type="scientific">Strongyloides ratti</name>
    <name type="common">Parasitic roundworm</name>
    <dbReference type="NCBI Taxonomy" id="34506"/>
    <lineage>
        <taxon>Eukaryota</taxon>
        <taxon>Metazoa</taxon>
        <taxon>Ecdysozoa</taxon>
        <taxon>Nematoda</taxon>
        <taxon>Chromadorea</taxon>
        <taxon>Rhabditida</taxon>
        <taxon>Tylenchina</taxon>
        <taxon>Panagrolaimomorpha</taxon>
        <taxon>Strongyloidoidea</taxon>
        <taxon>Strongyloididae</taxon>
        <taxon>Strongyloides</taxon>
    </lineage>
</organism>
<dbReference type="CTD" id="36374603"/>
<reference evidence="2 3" key="1">
    <citation type="submission" date="2014-09" db="EMBL/GenBank/DDBJ databases">
        <authorList>
            <person name="Martin A.A."/>
        </authorList>
    </citation>
    <scope>NUCLEOTIDE SEQUENCE</scope>
    <source>
        <strain evidence="3">ED321</strain>
        <strain evidence="2">ED321 Heterogonic</strain>
    </source>
</reference>
<dbReference type="Proteomes" id="UP000035682">
    <property type="component" value="Unplaced"/>
</dbReference>
<dbReference type="GeneID" id="36374603"/>
<feature type="signal peptide" evidence="1">
    <location>
        <begin position="1"/>
        <end position="18"/>
    </location>
</feature>
<proteinExistence type="predicted"/>
<dbReference type="AlphaFoldDB" id="A0A090MUI9"/>
<evidence type="ECO:0000313" key="2">
    <source>
        <dbReference type="EMBL" id="CEF62238.1"/>
    </source>
</evidence>
<evidence type="ECO:0000313" key="5">
    <source>
        <dbReference type="WormBase" id="SRAE_1000051100"/>
    </source>
</evidence>
<evidence type="ECO:0000313" key="4">
    <source>
        <dbReference type="WBParaSite" id="SRAE_1000051100.1"/>
    </source>
</evidence>
<feature type="chain" id="PRO_5015031279" evidence="1">
    <location>
        <begin position="19"/>
        <end position="252"/>
    </location>
</feature>
<keyword evidence="1" id="KW-0732">Signal</keyword>
<dbReference type="WBParaSite" id="SRAE_1000051100.1">
    <property type="protein sequence ID" value="SRAE_1000051100.1"/>
    <property type="gene ID" value="WBGene00257108"/>
</dbReference>
<evidence type="ECO:0000313" key="3">
    <source>
        <dbReference type="Proteomes" id="UP000035682"/>
    </source>
</evidence>
<name>A0A090MUI9_STRRB</name>
<reference evidence="4" key="2">
    <citation type="submission" date="2020-12" db="UniProtKB">
        <authorList>
            <consortium name="WormBaseParasite"/>
        </authorList>
    </citation>
    <scope>IDENTIFICATION</scope>
</reference>
<evidence type="ECO:0000256" key="1">
    <source>
        <dbReference type="SAM" id="SignalP"/>
    </source>
</evidence>